<evidence type="ECO:0000313" key="2">
    <source>
        <dbReference type="Proteomes" id="UP000735302"/>
    </source>
</evidence>
<dbReference type="Proteomes" id="UP000735302">
    <property type="component" value="Unassembled WGS sequence"/>
</dbReference>
<evidence type="ECO:0000313" key="1">
    <source>
        <dbReference type="EMBL" id="GFN74506.1"/>
    </source>
</evidence>
<reference evidence="1 2" key="1">
    <citation type="journal article" date="2021" name="Elife">
        <title>Chloroplast acquisition without the gene transfer in kleptoplastic sea slugs, Plakobranchus ocellatus.</title>
        <authorList>
            <person name="Maeda T."/>
            <person name="Takahashi S."/>
            <person name="Yoshida T."/>
            <person name="Shimamura S."/>
            <person name="Takaki Y."/>
            <person name="Nagai Y."/>
            <person name="Toyoda A."/>
            <person name="Suzuki Y."/>
            <person name="Arimoto A."/>
            <person name="Ishii H."/>
            <person name="Satoh N."/>
            <person name="Nishiyama T."/>
            <person name="Hasebe M."/>
            <person name="Maruyama T."/>
            <person name="Minagawa J."/>
            <person name="Obokata J."/>
            <person name="Shigenobu S."/>
        </authorList>
    </citation>
    <scope>NUCLEOTIDE SEQUENCE [LARGE SCALE GENOMIC DNA]</scope>
</reference>
<organism evidence="1 2">
    <name type="scientific">Plakobranchus ocellatus</name>
    <dbReference type="NCBI Taxonomy" id="259542"/>
    <lineage>
        <taxon>Eukaryota</taxon>
        <taxon>Metazoa</taxon>
        <taxon>Spiralia</taxon>
        <taxon>Lophotrochozoa</taxon>
        <taxon>Mollusca</taxon>
        <taxon>Gastropoda</taxon>
        <taxon>Heterobranchia</taxon>
        <taxon>Euthyneura</taxon>
        <taxon>Panpulmonata</taxon>
        <taxon>Sacoglossa</taxon>
        <taxon>Placobranchoidea</taxon>
        <taxon>Plakobranchidae</taxon>
        <taxon>Plakobranchus</taxon>
    </lineage>
</organism>
<accession>A0AAV3XVM4</accession>
<sequence length="177" mass="19514">MREGLTSRKSHVWPTRSPHITVSRFVPAPSPLLWRSSPKLGSTTWSSFAPSASQFFLPDGVDPRVAHPKPTHYRLPFCTGSFASPVEVFAQVGEHYVELVCSLSIPILLPDGVDTVWPPLGRGVGGRLESKPTTEGSLLHQGGFLETMPSKPPRQSFPRIFSLDLRSLQSSRCLLQK</sequence>
<keyword evidence="2" id="KW-1185">Reference proteome</keyword>
<dbReference type="EMBL" id="BLXT01000140">
    <property type="protein sequence ID" value="GFN74506.1"/>
    <property type="molecule type" value="Genomic_DNA"/>
</dbReference>
<comment type="caution">
    <text evidence="1">The sequence shown here is derived from an EMBL/GenBank/DDBJ whole genome shotgun (WGS) entry which is preliminary data.</text>
</comment>
<dbReference type="AlphaFoldDB" id="A0AAV3XVM4"/>
<protein>
    <submittedName>
        <fullName evidence="1">Uncharacterized protein</fullName>
    </submittedName>
</protein>
<gene>
    <name evidence="1" type="ORF">PoB_000101200</name>
</gene>
<name>A0AAV3XVM4_9GAST</name>
<proteinExistence type="predicted"/>